<protein>
    <submittedName>
        <fullName evidence="1">Uncharacterized protein</fullName>
    </submittedName>
</protein>
<gene>
    <name evidence="1" type="ORF">DILT_LOCUS13334</name>
</gene>
<dbReference type="EMBL" id="UYRU01069838">
    <property type="protein sequence ID" value="VDN19062.1"/>
    <property type="molecule type" value="Genomic_DNA"/>
</dbReference>
<keyword evidence="2" id="KW-1185">Reference proteome</keyword>
<evidence type="ECO:0000313" key="1">
    <source>
        <dbReference type="EMBL" id="VDN19062.1"/>
    </source>
</evidence>
<dbReference type="Proteomes" id="UP000281553">
    <property type="component" value="Unassembled WGS sequence"/>
</dbReference>
<evidence type="ECO:0000313" key="2">
    <source>
        <dbReference type="Proteomes" id="UP000281553"/>
    </source>
</evidence>
<reference evidence="1 2" key="1">
    <citation type="submission" date="2018-11" db="EMBL/GenBank/DDBJ databases">
        <authorList>
            <consortium name="Pathogen Informatics"/>
        </authorList>
    </citation>
    <scope>NUCLEOTIDE SEQUENCE [LARGE SCALE GENOMIC DNA]</scope>
</reference>
<name>A0A3P7PGC0_DIBLA</name>
<accession>A0A3P7PGC0</accession>
<dbReference type="AlphaFoldDB" id="A0A3P7PGC0"/>
<organism evidence="1 2">
    <name type="scientific">Dibothriocephalus latus</name>
    <name type="common">Fish tapeworm</name>
    <name type="synonym">Diphyllobothrium latum</name>
    <dbReference type="NCBI Taxonomy" id="60516"/>
    <lineage>
        <taxon>Eukaryota</taxon>
        <taxon>Metazoa</taxon>
        <taxon>Spiralia</taxon>
        <taxon>Lophotrochozoa</taxon>
        <taxon>Platyhelminthes</taxon>
        <taxon>Cestoda</taxon>
        <taxon>Eucestoda</taxon>
        <taxon>Diphyllobothriidea</taxon>
        <taxon>Diphyllobothriidae</taxon>
        <taxon>Dibothriocephalus</taxon>
    </lineage>
</organism>
<proteinExistence type="predicted"/>
<sequence>MLSVFLARFLSNLDWIDDKRKAKCLQPPHLNDNGASLSASSCLEPTSPNGNVPEPKDRMVPVGPKCSLWFHYALIAYMGGIPCAGRSSLQAVIEIDSRTPAHKLTRPPEENPTRKHASCICYLPLPKYGARIDVLRCQLLPAYA</sequence>